<name>A0A0M3JXI9_ANISI</name>
<proteinExistence type="predicted"/>
<keyword evidence="1" id="KW-0732">Signal</keyword>
<gene>
    <name evidence="2" type="ORF">ASIM_LOCUS12535</name>
</gene>
<protein>
    <submittedName>
        <fullName evidence="2 4">Uncharacterized protein</fullName>
    </submittedName>
</protein>
<evidence type="ECO:0000313" key="2">
    <source>
        <dbReference type="EMBL" id="VDK47603.1"/>
    </source>
</evidence>
<dbReference type="AlphaFoldDB" id="A0A0M3JXI9"/>
<accession>A0A0M3JXI9</accession>
<dbReference type="EMBL" id="UYRR01031206">
    <property type="protein sequence ID" value="VDK47603.1"/>
    <property type="molecule type" value="Genomic_DNA"/>
</dbReference>
<sequence length="73" mass="8264">MMVLHLIASILLSVVLFASSPIQANPVLALDRYPMWVYDDDGLNSGTQLMRPKKWTRLEPSIRFGGVVNPYLF</sequence>
<keyword evidence="3" id="KW-1185">Reference proteome</keyword>
<evidence type="ECO:0000313" key="3">
    <source>
        <dbReference type="Proteomes" id="UP000267096"/>
    </source>
</evidence>
<reference evidence="2 3" key="2">
    <citation type="submission" date="2018-11" db="EMBL/GenBank/DDBJ databases">
        <authorList>
            <consortium name="Pathogen Informatics"/>
        </authorList>
    </citation>
    <scope>NUCLEOTIDE SEQUENCE [LARGE SCALE GENOMIC DNA]</scope>
</reference>
<reference evidence="4" key="1">
    <citation type="submission" date="2017-02" db="UniProtKB">
        <authorList>
            <consortium name="WormBaseParasite"/>
        </authorList>
    </citation>
    <scope>IDENTIFICATION</scope>
</reference>
<feature type="chain" id="PRO_5043121108" evidence="1">
    <location>
        <begin position="25"/>
        <end position="73"/>
    </location>
</feature>
<dbReference type="Proteomes" id="UP000267096">
    <property type="component" value="Unassembled WGS sequence"/>
</dbReference>
<feature type="signal peptide" evidence="1">
    <location>
        <begin position="1"/>
        <end position="24"/>
    </location>
</feature>
<dbReference type="WBParaSite" id="ASIM_0001306901-mRNA-1">
    <property type="protein sequence ID" value="ASIM_0001306901-mRNA-1"/>
    <property type="gene ID" value="ASIM_0001306901"/>
</dbReference>
<evidence type="ECO:0000313" key="4">
    <source>
        <dbReference type="WBParaSite" id="ASIM_0001306901-mRNA-1"/>
    </source>
</evidence>
<organism evidence="4">
    <name type="scientific">Anisakis simplex</name>
    <name type="common">Herring worm</name>
    <dbReference type="NCBI Taxonomy" id="6269"/>
    <lineage>
        <taxon>Eukaryota</taxon>
        <taxon>Metazoa</taxon>
        <taxon>Ecdysozoa</taxon>
        <taxon>Nematoda</taxon>
        <taxon>Chromadorea</taxon>
        <taxon>Rhabditida</taxon>
        <taxon>Spirurina</taxon>
        <taxon>Ascaridomorpha</taxon>
        <taxon>Ascaridoidea</taxon>
        <taxon>Anisakidae</taxon>
        <taxon>Anisakis</taxon>
        <taxon>Anisakis simplex complex</taxon>
    </lineage>
</organism>
<evidence type="ECO:0000256" key="1">
    <source>
        <dbReference type="SAM" id="SignalP"/>
    </source>
</evidence>